<dbReference type="Proteomes" id="UP001521184">
    <property type="component" value="Unassembled WGS sequence"/>
</dbReference>
<dbReference type="SUPFAM" id="SSF48576">
    <property type="entry name" value="Terpenoid synthases"/>
    <property type="match status" value="1"/>
</dbReference>
<organism evidence="1 2">
    <name type="scientific">Diplodia intermedia</name>
    <dbReference type="NCBI Taxonomy" id="856260"/>
    <lineage>
        <taxon>Eukaryota</taxon>
        <taxon>Fungi</taxon>
        <taxon>Dikarya</taxon>
        <taxon>Ascomycota</taxon>
        <taxon>Pezizomycotina</taxon>
        <taxon>Dothideomycetes</taxon>
        <taxon>Dothideomycetes incertae sedis</taxon>
        <taxon>Botryosphaeriales</taxon>
        <taxon>Botryosphaeriaceae</taxon>
        <taxon>Diplodia</taxon>
    </lineage>
</organism>
<name>A0ABR3U1E0_9PEZI</name>
<protein>
    <recommendedName>
        <fullName evidence="3">Terpene synthase</fullName>
    </recommendedName>
</protein>
<accession>A0ABR3U1E0</accession>
<evidence type="ECO:0000313" key="1">
    <source>
        <dbReference type="EMBL" id="KAL1648846.1"/>
    </source>
</evidence>
<evidence type="ECO:0008006" key="3">
    <source>
        <dbReference type="Google" id="ProtNLM"/>
    </source>
</evidence>
<dbReference type="InterPro" id="IPR008949">
    <property type="entry name" value="Isoprenoid_synthase_dom_sf"/>
</dbReference>
<dbReference type="Pfam" id="PF19086">
    <property type="entry name" value="Terpene_syn_C_2"/>
    <property type="match status" value="1"/>
</dbReference>
<comment type="caution">
    <text evidence="1">The sequence shown here is derived from an EMBL/GenBank/DDBJ whole genome shotgun (WGS) entry which is preliminary data.</text>
</comment>
<evidence type="ECO:0000313" key="2">
    <source>
        <dbReference type="Proteomes" id="UP001521184"/>
    </source>
</evidence>
<sequence length="273" mass="31269">MEDASMVDDLDASNQYRHDLIELVRDCLGLSVDGEEDFEGAVCASRLASDTGYSHIIQSFTELGDAIRKEYNIEQRQRLFDNIKFYLDMTKEEQCSRLGGGVPSPEEYWTFRDGASAVEACLSMVEFLGESKGLPRQVFEDPDMKKLWTMANINVSWYVYLSSMVATKLIDTQRQRYILSKERDESENPLETSTQRAVALIADTIAEMDDLSDKLMLRYGNEDPNDQLTKDLQTMIDGCKSWCTGNLHWSYETRRYGKLGDNRNKDGSLFIYL</sequence>
<dbReference type="EMBL" id="JAKEKT020000008">
    <property type="protein sequence ID" value="KAL1648846.1"/>
    <property type="molecule type" value="Genomic_DNA"/>
</dbReference>
<keyword evidence="2" id="KW-1185">Reference proteome</keyword>
<gene>
    <name evidence="1" type="ORF">SLS58_002026</name>
</gene>
<reference evidence="1 2" key="1">
    <citation type="journal article" date="2023" name="Plant Dis.">
        <title>First Report of Diplodia intermedia Causing Canker and Dieback Diseases on Apple Trees in Canada.</title>
        <authorList>
            <person name="Ellouze W."/>
            <person name="Ilyukhin E."/>
            <person name="Sulman M."/>
            <person name="Ali S."/>
        </authorList>
    </citation>
    <scope>NUCLEOTIDE SEQUENCE [LARGE SCALE GENOMIC DNA]</scope>
    <source>
        <strain evidence="1 2">M45-28</strain>
    </source>
</reference>
<dbReference type="Gene3D" id="1.10.600.10">
    <property type="entry name" value="Farnesyl Diphosphate Synthase"/>
    <property type="match status" value="1"/>
</dbReference>
<proteinExistence type="predicted"/>